<dbReference type="Proteomes" id="UP000198393">
    <property type="component" value="Unassembled WGS sequence"/>
</dbReference>
<evidence type="ECO:0000313" key="3">
    <source>
        <dbReference type="EMBL" id="SNT02607.1"/>
    </source>
</evidence>
<keyword evidence="1 3" id="KW-0436">Ligase</keyword>
<dbReference type="PANTHER" id="PTHR12835">
    <property type="entry name" value="BIOTIN PROTEIN LIGASE"/>
    <property type="match status" value="1"/>
</dbReference>
<organism evidence="3 4">
    <name type="scientific">Ekhidna lutea</name>
    <dbReference type="NCBI Taxonomy" id="447679"/>
    <lineage>
        <taxon>Bacteria</taxon>
        <taxon>Pseudomonadati</taxon>
        <taxon>Bacteroidota</taxon>
        <taxon>Cytophagia</taxon>
        <taxon>Cytophagales</taxon>
        <taxon>Reichenbachiellaceae</taxon>
        <taxon>Ekhidna</taxon>
    </lineage>
</organism>
<dbReference type="InterPro" id="IPR004408">
    <property type="entry name" value="Biotin_CoA_COase_ligase"/>
</dbReference>
<dbReference type="GO" id="GO:0004077">
    <property type="term" value="F:biotin--[biotin carboxyl-carrier protein] ligase activity"/>
    <property type="evidence" value="ECO:0007669"/>
    <property type="project" value="InterPro"/>
</dbReference>
<dbReference type="RefSeq" id="WP_221406700.1">
    <property type="nucleotide sequence ID" value="NZ_FZPD01000003.1"/>
</dbReference>
<reference evidence="3 4" key="1">
    <citation type="submission" date="2017-06" db="EMBL/GenBank/DDBJ databases">
        <authorList>
            <person name="Kim H.J."/>
            <person name="Triplett B.A."/>
        </authorList>
    </citation>
    <scope>NUCLEOTIDE SEQUENCE [LARGE SCALE GENOMIC DNA]</scope>
    <source>
        <strain evidence="3 4">DSM 19307</strain>
    </source>
</reference>
<dbReference type="EMBL" id="FZPD01000003">
    <property type="protein sequence ID" value="SNT02607.1"/>
    <property type="molecule type" value="Genomic_DNA"/>
</dbReference>
<dbReference type="InterPro" id="IPR004143">
    <property type="entry name" value="BPL_LPL_catalytic"/>
</dbReference>
<dbReference type="CDD" id="cd16442">
    <property type="entry name" value="BPL"/>
    <property type="match status" value="1"/>
</dbReference>
<dbReference type="GO" id="GO:0005737">
    <property type="term" value="C:cytoplasm"/>
    <property type="evidence" value="ECO:0007669"/>
    <property type="project" value="TreeGrafter"/>
</dbReference>
<sequence>MHKIFAKPLFLGKKVDFLPQCHSTNDELLLLVKNSVVQEGSVIYTDHQLKGRGQRGNVWFDELGKNVLMSILLRPKFLSPTKQFYLNLITGLAIVDVLGEVLEGKVELKWPNDVYVNDRKIAGILIESNLRGTSLESAVIGIGLNVNQSGFNMHGATSLSLESGKHHDRFKLMELVVAQLEKWYLKLKGSNYEVILESYHDLLMWRGELHAFKGVAGTFKGEIVGINQHGNLAINVDGKLQYFGLKEVEFIN</sequence>
<accession>A0A239J9Q2</accession>
<dbReference type="PROSITE" id="PS51733">
    <property type="entry name" value="BPL_LPL_CATALYTIC"/>
    <property type="match status" value="1"/>
</dbReference>
<dbReference type="NCBIfam" id="TIGR00121">
    <property type="entry name" value="birA_ligase"/>
    <property type="match status" value="1"/>
</dbReference>
<gene>
    <name evidence="3" type="ORF">SAMN05421640_2059</name>
</gene>
<dbReference type="SUPFAM" id="SSF55681">
    <property type="entry name" value="Class II aaRS and biotin synthetases"/>
    <property type="match status" value="1"/>
</dbReference>
<evidence type="ECO:0000256" key="1">
    <source>
        <dbReference type="ARBA" id="ARBA00022598"/>
    </source>
</evidence>
<feature type="domain" description="BPL/LPL catalytic" evidence="2">
    <location>
        <begin position="3"/>
        <end position="188"/>
    </location>
</feature>
<keyword evidence="4" id="KW-1185">Reference proteome</keyword>
<protein>
    <submittedName>
        <fullName evidence="3">BirA family transcriptional regulator, biotin operon repressor / biotin-[acetyl-CoA-carboxylase] ligase</fullName>
    </submittedName>
</protein>
<dbReference type="Pfam" id="PF03099">
    <property type="entry name" value="BPL_LplA_LipB"/>
    <property type="match status" value="1"/>
</dbReference>
<dbReference type="AlphaFoldDB" id="A0A239J9Q2"/>
<evidence type="ECO:0000259" key="2">
    <source>
        <dbReference type="PROSITE" id="PS51733"/>
    </source>
</evidence>
<proteinExistence type="predicted"/>
<evidence type="ECO:0000313" key="4">
    <source>
        <dbReference type="Proteomes" id="UP000198393"/>
    </source>
</evidence>
<dbReference type="Gene3D" id="3.30.930.10">
    <property type="entry name" value="Bira Bifunctional Protein, Domain 2"/>
    <property type="match status" value="1"/>
</dbReference>
<dbReference type="PANTHER" id="PTHR12835:SF5">
    <property type="entry name" value="BIOTIN--PROTEIN LIGASE"/>
    <property type="match status" value="1"/>
</dbReference>
<dbReference type="InterPro" id="IPR045864">
    <property type="entry name" value="aa-tRNA-synth_II/BPL/LPL"/>
</dbReference>
<name>A0A239J9Q2_EKHLU</name>